<keyword evidence="4" id="KW-0378">Hydrolase</keyword>
<keyword evidence="6" id="KW-0472">Membrane</keyword>
<dbReference type="SUPFAM" id="SSF53098">
    <property type="entry name" value="Ribonuclease H-like"/>
    <property type="match status" value="1"/>
</dbReference>
<dbReference type="Pfam" id="PF03652">
    <property type="entry name" value="RuvX"/>
    <property type="match status" value="1"/>
</dbReference>
<gene>
    <name evidence="8" type="ORF">PAUS00366_LOCUS22782</name>
</gene>
<feature type="domain" description="YqgF/RNase H-like" evidence="7">
    <location>
        <begin position="170"/>
        <end position="302"/>
    </location>
</feature>
<keyword evidence="6" id="KW-0812">Transmembrane</keyword>
<name>A0A7S4AY16_9STRA</name>
<evidence type="ECO:0000313" key="8">
    <source>
        <dbReference type="EMBL" id="CAE0729997.1"/>
    </source>
</evidence>
<feature type="compositionally biased region" description="Basic residues" evidence="5">
    <location>
        <begin position="438"/>
        <end position="448"/>
    </location>
</feature>
<dbReference type="Gene3D" id="3.30.420.140">
    <property type="entry name" value="YqgF/RNase H-like domain"/>
    <property type="match status" value="1"/>
</dbReference>
<feature type="region of interest" description="Disordered" evidence="5">
    <location>
        <begin position="425"/>
        <end position="448"/>
    </location>
</feature>
<accession>A0A7S4AY16</accession>
<sequence>MKRNRHCHPASGVLPTTNRPYRFVGLAVVTMGLQLISIVFPMPGIIRTDAFVVSNGNNNFHRCRMETIKRRYQQQYEYEYYQQIYRYHPFSALLLSSKETDATDDVGSSSFSTNASNTNINSDTNMTIATTSFVSASGSGSKKEERKRYDAELEEAFAQQTREMNPLLGVKSIGVDYGLVRTGVAVTIGYNPEALDVIVTDHPILTDDEAEKMSEEEVEKEQERRLEIQRSKVTERVIELARRENADRIVVGLPLHKNGTEAHQSGLARKLACDHLALAVLRTLGPGVSVYMCDERYSSKEAAARIRSHSSQSGRGNTGDLYGLLDAESAKIILEQYYDDRLQRYNTCHSNSDGDSNGDLNFVDPTYNGELVTIQDPKLIEKLTLEYKERQRLEREKLAEERSDREARAKWRKLAMEKERLRVEEQRKIDAANGITTSKKKKKKRKRK</sequence>
<dbReference type="HAMAP" id="MF_00651">
    <property type="entry name" value="Nuclease_YqgF"/>
    <property type="match status" value="1"/>
</dbReference>
<dbReference type="InterPro" id="IPR012337">
    <property type="entry name" value="RNaseH-like_sf"/>
</dbReference>
<dbReference type="AlphaFoldDB" id="A0A7S4AY16"/>
<dbReference type="GO" id="GO:0000967">
    <property type="term" value="P:rRNA 5'-end processing"/>
    <property type="evidence" value="ECO:0007669"/>
    <property type="project" value="TreeGrafter"/>
</dbReference>
<keyword evidence="1" id="KW-0963">Cytoplasm</keyword>
<dbReference type="InterPro" id="IPR005227">
    <property type="entry name" value="YqgF"/>
</dbReference>
<evidence type="ECO:0000256" key="6">
    <source>
        <dbReference type="SAM" id="Phobius"/>
    </source>
</evidence>
<organism evidence="8">
    <name type="scientific">Pseudo-nitzschia australis</name>
    <dbReference type="NCBI Taxonomy" id="44445"/>
    <lineage>
        <taxon>Eukaryota</taxon>
        <taxon>Sar</taxon>
        <taxon>Stramenopiles</taxon>
        <taxon>Ochrophyta</taxon>
        <taxon>Bacillariophyta</taxon>
        <taxon>Bacillariophyceae</taxon>
        <taxon>Bacillariophycidae</taxon>
        <taxon>Bacillariales</taxon>
        <taxon>Bacillariaceae</taxon>
        <taxon>Pseudo-nitzschia</taxon>
    </lineage>
</organism>
<keyword evidence="3" id="KW-0540">Nuclease</keyword>
<dbReference type="InterPro" id="IPR037027">
    <property type="entry name" value="YqgF/RNaseH-like_dom_sf"/>
</dbReference>
<proteinExistence type="inferred from homology"/>
<dbReference type="PANTHER" id="PTHR33317">
    <property type="entry name" value="POLYNUCLEOTIDYL TRANSFERASE, RIBONUCLEASE H-LIKE SUPERFAMILY PROTEIN"/>
    <property type="match status" value="1"/>
</dbReference>
<dbReference type="GO" id="GO:0016787">
    <property type="term" value="F:hydrolase activity"/>
    <property type="evidence" value="ECO:0007669"/>
    <property type="project" value="UniProtKB-KW"/>
</dbReference>
<keyword evidence="2" id="KW-0690">Ribosome biogenesis</keyword>
<evidence type="ECO:0000259" key="7">
    <source>
        <dbReference type="SMART" id="SM00732"/>
    </source>
</evidence>
<evidence type="ECO:0000256" key="5">
    <source>
        <dbReference type="SAM" id="MobiDB-lite"/>
    </source>
</evidence>
<dbReference type="InterPro" id="IPR006641">
    <property type="entry name" value="YqgF/RNaseH-like_dom"/>
</dbReference>
<feature type="transmembrane region" description="Helical" evidence="6">
    <location>
        <begin position="21"/>
        <end position="40"/>
    </location>
</feature>
<dbReference type="CDD" id="cd16964">
    <property type="entry name" value="YqgF"/>
    <property type="match status" value="1"/>
</dbReference>
<dbReference type="PANTHER" id="PTHR33317:SF4">
    <property type="entry name" value="POLYNUCLEOTIDYL TRANSFERASE, RIBONUCLEASE H-LIKE SUPERFAMILY PROTEIN"/>
    <property type="match status" value="1"/>
</dbReference>
<protein>
    <recommendedName>
        <fullName evidence="7">YqgF/RNase H-like domain-containing protein</fullName>
    </recommendedName>
</protein>
<evidence type="ECO:0000256" key="2">
    <source>
        <dbReference type="ARBA" id="ARBA00022517"/>
    </source>
</evidence>
<reference evidence="8" key="1">
    <citation type="submission" date="2021-01" db="EMBL/GenBank/DDBJ databases">
        <authorList>
            <person name="Corre E."/>
            <person name="Pelletier E."/>
            <person name="Niang G."/>
            <person name="Scheremetjew M."/>
            <person name="Finn R."/>
            <person name="Kale V."/>
            <person name="Holt S."/>
            <person name="Cochrane G."/>
            <person name="Meng A."/>
            <person name="Brown T."/>
            <person name="Cohen L."/>
        </authorList>
    </citation>
    <scope>NUCLEOTIDE SEQUENCE</scope>
    <source>
        <strain evidence="8">10249 10 AB</strain>
    </source>
</reference>
<dbReference type="SMART" id="SM00732">
    <property type="entry name" value="YqgFc"/>
    <property type="match status" value="1"/>
</dbReference>
<dbReference type="EMBL" id="HBIX01034855">
    <property type="protein sequence ID" value="CAE0729997.1"/>
    <property type="molecule type" value="Transcribed_RNA"/>
</dbReference>
<evidence type="ECO:0000256" key="4">
    <source>
        <dbReference type="ARBA" id="ARBA00022801"/>
    </source>
</evidence>
<evidence type="ECO:0000256" key="1">
    <source>
        <dbReference type="ARBA" id="ARBA00022490"/>
    </source>
</evidence>
<keyword evidence="6" id="KW-1133">Transmembrane helix</keyword>
<evidence type="ECO:0000256" key="3">
    <source>
        <dbReference type="ARBA" id="ARBA00022722"/>
    </source>
</evidence>
<dbReference type="GO" id="GO:0004518">
    <property type="term" value="F:nuclease activity"/>
    <property type="evidence" value="ECO:0007669"/>
    <property type="project" value="UniProtKB-KW"/>
</dbReference>